<dbReference type="EMBL" id="VUJX02000001">
    <property type="protein sequence ID" value="KAL0942971.1"/>
    <property type="molecule type" value="Genomic_DNA"/>
</dbReference>
<accession>A0ACC3ZFT1</accession>
<gene>
    <name evidence="1" type="ORF">CTRU02_200857</name>
</gene>
<evidence type="ECO:0000313" key="1">
    <source>
        <dbReference type="EMBL" id="KAL0942971.1"/>
    </source>
</evidence>
<comment type="caution">
    <text evidence="1">The sequence shown here is derived from an EMBL/GenBank/DDBJ whole genome shotgun (WGS) entry which is preliminary data.</text>
</comment>
<protein>
    <submittedName>
        <fullName evidence="1">Fusicoccadiene synthase 3</fullName>
    </submittedName>
</protein>
<dbReference type="Proteomes" id="UP000805649">
    <property type="component" value="Unassembled WGS sequence"/>
</dbReference>
<name>A0ACC3ZFT1_COLTU</name>
<reference evidence="1 2" key="1">
    <citation type="journal article" date="2020" name="Phytopathology">
        <title>Genome Sequence Resources of Colletotrichum truncatum, C. plurivorum, C. musicola, and C. sojae: Four Species Pathogenic to Soybean (Glycine max).</title>
        <authorList>
            <person name="Rogerio F."/>
            <person name="Boufleur T.R."/>
            <person name="Ciampi-Guillardi M."/>
            <person name="Sukno S.A."/>
            <person name="Thon M.R."/>
            <person name="Massola Junior N.S."/>
            <person name="Baroncelli R."/>
        </authorList>
    </citation>
    <scope>NUCLEOTIDE SEQUENCE [LARGE SCALE GENOMIC DNA]</scope>
    <source>
        <strain evidence="1 2">CMES1059</strain>
    </source>
</reference>
<organism evidence="1 2">
    <name type="scientific">Colletotrichum truncatum</name>
    <name type="common">Anthracnose fungus</name>
    <name type="synonym">Colletotrichum capsici</name>
    <dbReference type="NCBI Taxonomy" id="5467"/>
    <lineage>
        <taxon>Eukaryota</taxon>
        <taxon>Fungi</taxon>
        <taxon>Dikarya</taxon>
        <taxon>Ascomycota</taxon>
        <taxon>Pezizomycotina</taxon>
        <taxon>Sordariomycetes</taxon>
        <taxon>Hypocreomycetidae</taxon>
        <taxon>Glomerellales</taxon>
        <taxon>Glomerellaceae</taxon>
        <taxon>Colletotrichum</taxon>
        <taxon>Colletotrichum truncatum species complex</taxon>
    </lineage>
</organism>
<sequence length="647" mass="72649">MPESLPERVASLAYFMDCIFFLDDFAEAMDQSDTEAVADDLVSSLKADTKASRHGNAGLKKVQAKIVLELLSIDRACGENIVTAWKEWALKGGNKLNKHHSFQTFHEYVDYRVIDSGAEVGVQLMNLGLAQPVSPLEMNTISHITRPAYVALCLANDYFSFEAEHAAFKMHPDADTMANGVFVLMKVEKLNVADAKNMLKKIINANEDKFLQLKKAEEAVLPPKLRLVLDGLVHMIVGNLCWSVVCPRYARKRDIKMLSCVADYGQEEVNGAKDGYRRQNDAGVNLVTPKSIVQLGNGPNTPAFNGTKGPKWSNGSRNVASVGWRDPKMVSGVECKQKLSKQFVSGPAEYTRSLPSKRVRENLIDALNGWLGVPLETVETIKEIVNSLHSSSIMLDDIEDSSPLRRGEPAAHVVYGVPLAINSANYLYVLALESVSKLSNSECIRIFIEEVKNMEIGQSHDLYWTRTMQCPSVEEYLQMVDMKTGALFSLLARLLAAEAPKQRHVSFEGIVKVAGRYFQIRDDWNNLVCAKYEAQKGFCEDLDEGKYSFPMIHALQHSSDRDKVELQSMLCERQFRGGLTPELKRHVLRIMERSGSLEQTRLVLVHLQSSIQRELDELEALFETPNWMLRYAFEKLKIDLPAESTMH</sequence>
<proteinExistence type="predicted"/>
<evidence type="ECO:0000313" key="2">
    <source>
        <dbReference type="Proteomes" id="UP000805649"/>
    </source>
</evidence>
<keyword evidence="2" id="KW-1185">Reference proteome</keyword>